<dbReference type="EMBL" id="JBAMIC010000024">
    <property type="protein sequence ID" value="KAK7090191.1"/>
    <property type="molecule type" value="Genomic_DNA"/>
</dbReference>
<comment type="caution">
    <text evidence="4">The sequence shown here is derived from an EMBL/GenBank/DDBJ whole genome shotgun (WGS) entry which is preliminary data.</text>
</comment>
<feature type="compositionally biased region" description="Polar residues" evidence="1">
    <location>
        <begin position="288"/>
        <end position="299"/>
    </location>
</feature>
<feature type="signal peptide" evidence="3">
    <location>
        <begin position="1"/>
        <end position="21"/>
    </location>
</feature>
<keyword evidence="2" id="KW-0472">Membrane</keyword>
<dbReference type="Proteomes" id="UP001374579">
    <property type="component" value="Unassembled WGS sequence"/>
</dbReference>
<evidence type="ECO:0000313" key="4">
    <source>
        <dbReference type="EMBL" id="KAK7090191.1"/>
    </source>
</evidence>
<evidence type="ECO:0000256" key="2">
    <source>
        <dbReference type="SAM" id="Phobius"/>
    </source>
</evidence>
<keyword evidence="2" id="KW-0812">Transmembrane</keyword>
<evidence type="ECO:0000256" key="1">
    <source>
        <dbReference type="SAM" id="MobiDB-lite"/>
    </source>
</evidence>
<evidence type="ECO:0000313" key="5">
    <source>
        <dbReference type="Proteomes" id="UP001374579"/>
    </source>
</evidence>
<feature type="region of interest" description="Disordered" evidence="1">
    <location>
        <begin position="117"/>
        <end position="145"/>
    </location>
</feature>
<feature type="chain" id="PRO_5042923308" evidence="3">
    <location>
        <begin position="22"/>
        <end position="425"/>
    </location>
</feature>
<feature type="compositionally biased region" description="Low complexity" evidence="1">
    <location>
        <begin position="274"/>
        <end position="287"/>
    </location>
</feature>
<organism evidence="4 5">
    <name type="scientific">Littorina saxatilis</name>
    <dbReference type="NCBI Taxonomy" id="31220"/>
    <lineage>
        <taxon>Eukaryota</taxon>
        <taxon>Metazoa</taxon>
        <taxon>Spiralia</taxon>
        <taxon>Lophotrochozoa</taxon>
        <taxon>Mollusca</taxon>
        <taxon>Gastropoda</taxon>
        <taxon>Caenogastropoda</taxon>
        <taxon>Littorinimorpha</taxon>
        <taxon>Littorinoidea</taxon>
        <taxon>Littorinidae</taxon>
        <taxon>Littorina</taxon>
    </lineage>
</organism>
<accession>A0AAN9AND3</accession>
<evidence type="ECO:0000256" key="3">
    <source>
        <dbReference type="SAM" id="SignalP"/>
    </source>
</evidence>
<gene>
    <name evidence="4" type="ORF">V1264_010024</name>
</gene>
<feature type="compositionally biased region" description="Polar residues" evidence="1">
    <location>
        <begin position="306"/>
        <end position="324"/>
    </location>
</feature>
<reference evidence="4 5" key="1">
    <citation type="submission" date="2024-02" db="EMBL/GenBank/DDBJ databases">
        <title>Chromosome-scale genome assembly of the rough periwinkle Littorina saxatilis.</title>
        <authorList>
            <person name="De Jode A."/>
            <person name="Faria R."/>
            <person name="Formenti G."/>
            <person name="Sims Y."/>
            <person name="Smith T.P."/>
            <person name="Tracey A."/>
            <person name="Wood J.M.D."/>
            <person name="Zagrodzka Z.B."/>
            <person name="Johannesson K."/>
            <person name="Butlin R.K."/>
            <person name="Leder E.H."/>
        </authorList>
    </citation>
    <scope>NUCLEOTIDE SEQUENCE [LARGE SCALE GENOMIC DNA]</scope>
    <source>
        <strain evidence="4">Snail1</strain>
        <tissue evidence="4">Muscle</tissue>
    </source>
</reference>
<name>A0AAN9AND3_9CAEN</name>
<sequence>MMCRFGLRLVAVVSLIVSVRNNLTDLPESTVVPSSLDSIRPSPTTSQPTSLSDDAATSSEVTAASGALNREESGMVLVSPADVNYEDKTHISSNGTVMTENGSTTLVENRAAVRWESSPAQFDSQPASSDSTLPSDTASPLDDTPVQENGRLFAVIIPDPFITTTAGWDTDTQRNSDTILASNNLVVGSNTEMSGVYPSVSAANTLPAVADTDTAESSLPTPEDSTLTLETSMSIENPTAMVDNKITSEEMTPMLSVTPDSRLGDGKMTSAKNSLMTSTSSLMTSTSDNYNKNAFSSTGLPAKDGNNYSHTTNTGPQPGGSTEPSPFCNCRCQFRGRTLDNSTALEEKVKAIELDLTLNVTWLSSWRRRRESAPDHRMSAQGIGGLGVVFVVMVFSLIVLSDAQHWKYFILRFGLDSRGRKTRQA</sequence>
<feature type="compositionally biased region" description="Polar residues" evidence="1">
    <location>
        <begin position="118"/>
        <end position="138"/>
    </location>
</feature>
<feature type="compositionally biased region" description="Low complexity" evidence="1">
    <location>
        <begin position="41"/>
        <end position="50"/>
    </location>
</feature>
<feature type="compositionally biased region" description="Polar residues" evidence="1">
    <location>
        <begin position="51"/>
        <end position="62"/>
    </location>
</feature>
<protein>
    <submittedName>
        <fullName evidence="4">Uncharacterized protein</fullName>
    </submittedName>
</protein>
<keyword evidence="5" id="KW-1185">Reference proteome</keyword>
<keyword evidence="2" id="KW-1133">Transmembrane helix</keyword>
<dbReference type="AlphaFoldDB" id="A0AAN9AND3"/>
<feature type="region of interest" description="Disordered" evidence="1">
    <location>
        <begin position="256"/>
        <end position="324"/>
    </location>
</feature>
<feature type="region of interest" description="Disordered" evidence="1">
    <location>
        <begin position="30"/>
        <end position="75"/>
    </location>
</feature>
<proteinExistence type="predicted"/>
<feature type="transmembrane region" description="Helical" evidence="2">
    <location>
        <begin position="378"/>
        <end position="400"/>
    </location>
</feature>
<keyword evidence="3" id="KW-0732">Signal</keyword>